<sequence length="71" mass="7973">MIPPRDACTVEKYRQNVAALARPLVQRDLRLIASHLAALREWDSELTAAQELAAFNSPAACKANLKRRRTD</sequence>
<dbReference type="EMBL" id="AP018360">
    <property type="protein sequence ID" value="BBA45505.1"/>
    <property type="molecule type" value="Genomic_DNA"/>
</dbReference>
<dbReference type="AlphaFoldDB" id="A0A286P6P1"/>
<geneLocation type="plasmid" evidence="1">
    <name>pBC453</name>
</geneLocation>
<organism evidence="1">
    <name type="scientific">Burkholderia contaminans</name>
    <dbReference type="NCBI Taxonomy" id="488447"/>
    <lineage>
        <taxon>Bacteria</taxon>
        <taxon>Pseudomonadati</taxon>
        <taxon>Pseudomonadota</taxon>
        <taxon>Betaproteobacteria</taxon>
        <taxon>Burkholderiales</taxon>
        <taxon>Burkholderiaceae</taxon>
        <taxon>Burkholderia</taxon>
        <taxon>Burkholderia cepacia complex</taxon>
    </lineage>
</organism>
<reference evidence="1" key="2">
    <citation type="journal article" date="2017" name="Genome Announc.">
        <title>High-Quality Draft Genome Sequence of Burkholderia contaminans CH-1, a Gram-Negative Bacterium That Metabolizes 2-Azahypoxanthine, a Plant Growth-Regulating Compound.</title>
        <authorList>
            <person name="Choi J.-H."/>
            <person name="Sugiura H."/>
            <person name="Moriuchi R."/>
            <person name="Kawagishi H."/>
            <person name="Dohra H."/>
        </authorList>
    </citation>
    <scope>NUCLEOTIDE SEQUENCE</scope>
    <source>
        <strain evidence="1">CH-1</strain>
        <plasmid evidence="1">pBC453</plasmid>
    </source>
</reference>
<evidence type="ECO:0000313" key="1">
    <source>
        <dbReference type="EMBL" id="BBA45505.1"/>
    </source>
</evidence>
<protein>
    <submittedName>
        <fullName evidence="1">Uncharacterized protein</fullName>
    </submittedName>
</protein>
<gene>
    <name evidence="1" type="ORF">BCCH1_80160</name>
</gene>
<proteinExistence type="predicted"/>
<keyword evidence="1" id="KW-0614">Plasmid</keyword>
<name>A0A286P6P1_9BURK</name>
<reference evidence="1" key="1">
    <citation type="journal article" date="2016" name="Biosci. Biotechnol. Biochem.">
        <title>Bioconversion of AHX to AOH by resting cells of Burkholderia contaminans CH-1.</title>
        <authorList>
            <person name="Choi J.H."/>
            <person name="Kikuchi A."/>
            <person name="Pumkaeo P."/>
            <person name="Hirai H."/>
            <person name="Tokuyama S."/>
            <person name="Kawagishi H."/>
        </authorList>
    </citation>
    <scope>NUCLEOTIDE SEQUENCE</scope>
    <source>
        <strain evidence="1">CH-1</strain>
        <plasmid evidence="1">pBC453</plasmid>
    </source>
</reference>
<accession>A0A286P6P1</accession>